<keyword evidence="10" id="KW-0249">Electron transport</keyword>
<keyword evidence="12" id="KW-0496">Mitochondrion</keyword>
<feature type="domain" description="Complex 1 LYR protein" evidence="16">
    <location>
        <begin position="10"/>
        <end position="67"/>
    </location>
</feature>
<evidence type="ECO:0000256" key="11">
    <source>
        <dbReference type="ARBA" id="ARBA00022990"/>
    </source>
</evidence>
<comment type="subunit">
    <text evidence="4">Mammalian complex I is composed of 45 different subunits.</text>
</comment>
<organism evidence="17 18">
    <name type="scientific">Pycnococcus provasolii</name>
    <dbReference type="NCBI Taxonomy" id="41880"/>
    <lineage>
        <taxon>Eukaryota</taxon>
        <taxon>Viridiplantae</taxon>
        <taxon>Chlorophyta</taxon>
        <taxon>Pseudoscourfieldiophyceae</taxon>
        <taxon>Pseudoscourfieldiales</taxon>
        <taxon>Pycnococcaceae</taxon>
        <taxon>Pycnococcus</taxon>
    </lineage>
</organism>
<evidence type="ECO:0000256" key="15">
    <source>
        <dbReference type="ARBA" id="ARBA00032528"/>
    </source>
</evidence>
<comment type="caution">
    <text evidence="17">The sequence shown here is derived from an EMBL/GenBank/DDBJ whole genome shotgun (WGS) entry which is preliminary data.</text>
</comment>
<keyword evidence="8" id="KW-0679">Respiratory chain</keyword>
<keyword evidence="11" id="KW-0007">Acetylation</keyword>
<evidence type="ECO:0000256" key="2">
    <source>
        <dbReference type="ARBA" id="ARBA00004443"/>
    </source>
</evidence>
<dbReference type="AlphaFoldDB" id="A0A830HSF9"/>
<keyword evidence="7" id="KW-0597">Phosphoprotein</keyword>
<dbReference type="InterPro" id="IPR008011">
    <property type="entry name" value="Complex1_LYR_dom"/>
</dbReference>
<evidence type="ECO:0000256" key="8">
    <source>
        <dbReference type="ARBA" id="ARBA00022660"/>
    </source>
</evidence>
<evidence type="ECO:0000313" key="18">
    <source>
        <dbReference type="Proteomes" id="UP000660262"/>
    </source>
</evidence>
<comment type="similarity">
    <text evidence="3">Belongs to the complex I LYR family.</text>
</comment>
<sequence length="123" mass="14394">MPGTMSQALRVVHLYRAVIRDLQPYTTNRWMWFAEKEKIRARFEANRHLTDPMQIETTLRSGEAEFQKWRHPDPYTTPYLFGGSRYMRNPPMPADGSISMAFDFGREAGTWDPRDTPATGHHH</sequence>
<evidence type="ECO:0000256" key="1">
    <source>
        <dbReference type="ARBA" id="ARBA00002920"/>
    </source>
</evidence>
<keyword evidence="13" id="KW-0472">Membrane</keyword>
<evidence type="ECO:0000256" key="5">
    <source>
        <dbReference type="ARBA" id="ARBA00018684"/>
    </source>
</evidence>
<evidence type="ECO:0000256" key="12">
    <source>
        <dbReference type="ARBA" id="ARBA00023128"/>
    </source>
</evidence>
<dbReference type="OrthoDB" id="13598at2759"/>
<name>A0A830HSF9_9CHLO</name>
<dbReference type="Pfam" id="PF05347">
    <property type="entry name" value="Complex1_LYR"/>
    <property type="match status" value="1"/>
</dbReference>
<evidence type="ECO:0000259" key="16">
    <source>
        <dbReference type="Pfam" id="PF05347"/>
    </source>
</evidence>
<proteinExistence type="inferred from homology"/>
<evidence type="ECO:0000256" key="4">
    <source>
        <dbReference type="ARBA" id="ARBA00011790"/>
    </source>
</evidence>
<dbReference type="CDD" id="cd20263">
    <property type="entry name" value="Complex1_LYR_NDUFB9_LYRM3"/>
    <property type="match status" value="1"/>
</dbReference>
<dbReference type="GO" id="GO:0005743">
    <property type="term" value="C:mitochondrial inner membrane"/>
    <property type="evidence" value="ECO:0007669"/>
    <property type="project" value="UniProtKB-SubCell"/>
</dbReference>
<comment type="subcellular location">
    <subcellularLocation>
        <location evidence="2">Mitochondrion inner membrane</location>
        <topology evidence="2">Peripheral membrane protein</topology>
        <orientation evidence="2">Matrix side</orientation>
    </subcellularLocation>
</comment>
<dbReference type="GO" id="GO:0006120">
    <property type="term" value="P:mitochondrial electron transport, NADH to ubiquinone"/>
    <property type="evidence" value="ECO:0007669"/>
    <property type="project" value="InterPro"/>
</dbReference>
<evidence type="ECO:0000256" key="3">
    <source>
        <dbReference type="ARBA" id="ARBA00009508"/>
    </source>
</evidence>
<evidence type="ECO:0000256" key="9">
    <source>
        <dbReference type="ARBA" id="ARBA00022792"/>
    </source>
</evidence>
<dbReference type="PANTHER" id="PTHR12868">
    <property type="entry name" value="NADH-UBIQUINONE OXIDOREDUCTASE B22 SUBUNIT"/>
    <property type="match status" value="1"/>
</dbReference>
<keyword evidence="6" id="KW-0813">Transport</keyword>
<dbReference type="EMBL" id="BNJQ01000025">
    <property type="protein sequence ID" value="GHP09613.1"/>
    <property type="molecule type" value="Genomic_DNA"/>
</dbReference>
<evidence type="ECO:0000256" key="6">
    <source>
        <dbReference type="ARBA" id="ARBA00022448"/>
    </source>
</evidence>
<dbReference type="Proteomes" id="UP000660262">
    <property type="component" value="Unassembled WGS sequence"/>
</dbReference>
<keyword evidence="9" id="KW-0999">Mitochondrion inner membrane</keyword>
<keyword evidence="18" id="KW-1185">Reference proteome</keyword>
<evidence type="ECO:0000256" key="7">
    <source>
        <dbReference type="ARBA" id="ARBA00022553"/>
    </source>
</evidence>
<dbReference type="InterPro" id="IPR033034">
    <property type="entry name" value="NDUFB9"/>
</dbReference>
<gene>
    <name evidence="17" type="ORF">PPROV_000834800</name>
</gene>
<dbReference type="PANTHER" id="PTHR12868:SF0">
    <property type="entry name" value="NADH DEHYDROGENASE [UBIQUINONE] 1 BETA SUBCOMPLEX SUBUNIT 9"/>
    <property type="match status" value="1"/>
</dbReference>
<evidence type="ECO:0000313" key="17">
    <source>
        <dbReference type="EMBL" id="GHP09613.1"/>
    </source>
</evidence>
<dbReference type="InterPro" id="IPR045292">
    <property type="entry name" value="Complex1_LYR_NDUFB9_LYRM3"/>
</dbReference>
<evidence type="ECO:0000256" key="10">
    <source>
        <dbReference type="ARBA" id="ARBA00022982"/>
    </source>
</evidence>
<comment type="function">
    <text evidence="1">Accessory subunit of the mitochondrial membrane respiratory chain NADH dehydrogenase (Complex I), that is believed to be not involved in catalysis. Complex I functions in the transfer of electrons from NADH to the respiratory chain. The immediate electron acceptor for the enzyme is believed to be ubiquinone.</text>
</comment>
<reference evidence="17" key="1">
    <citation type="submission" date="2020-10" db="EMBL/GenBank/DDBJ databases">
        <title>Unveiling of a novel bifunctional photoreceptor, Dualchrome1, isolated from a cosmopolitan green alga.</title>
        <authorList>
            <person name="Suzuki S."/>
            <person name="Kawachi M."/>
        </authorList>
    </citation>
    <scope>NUCLEOTIDE SEQUENCE</scope>
    <source>
        <strain evidence="17">NIES 2893</strain>
    </source>
</reference>
<accession>A0A830HSF9</accession>
<protein>
    <recommendedName>
        <fullName evidence="5">NADH dehydrogenase [ubiquinone] 1 beta subcomplex subunit 9</fullName>
    </recommendedName>
    <alternativeName>
        <fullName evidence="14">Complex I-B22</fullName>
    </alternativeName>
    <alternativeName>
        <fullName evidence="15">NADH-ubiquinone oxidoreductase B22 subunit</fullName>
    </alternativeName>
</protein>
<evidence type="ECO:0000256" key="14">
    <source>
        <dbReference type="ARBA" id="ARBA00030192"/>
    </source>
</evidence>
<evidence type="ECO:0000256" key="13">
    <source>
        <dbReference type="ARBA" id="ARBA00023136"/>
    </source>
</evidence>